<proteinExistence type="predicted"/>
<protein>
    <submittedName>
        <fullName evidence="2">Uncharacterized protein</fullName>
    </submittedName>
</protein>
<dbReference type="GeneID" id="80005381"/>
<accession>A0A899IS95</accession>
<sequence>MPVINRTPRRSDEPMNLTCRLCDWSQTVRGYERARGVLAGHVGEKHPEVRRGGDSSFSPLPAVDAPRRLPPPRLTDGIEHPVTTRRVEPRS</sequence>
<feature type="compositionally biased region" description="Basic and acidic residues" evidence="1">
    <location>
        <begin position="44"/>
        <end position="53"/>
    </location>
</feature>
<dbReference type="Proteomes" id="UP000663572">
    <property type="component" value="Segment"/>
</dbReference>
<evidence type="ECO:0000313" key="2">
    <source>
        <dbReference type="EMBL" id="QSM01251.1"/>
    </source>
</evidence>
<feature type="region of interest" description="Disordered" evidence="1">
    <location>
        <begin position="44"/>
        <end position="91"/>
    </location>
</feature>
<dbReference type="RefSeq" id="YP_010751710.1">
    <property type="nucleotide sequence ID" value="NC_073372.1"/>
</dbReference>
<keyword evidence="3" id="KW-1185">Reference proteome</keyword>
<evidence type="ECO:0000256" key="1">
    <source>
        <dbReference type="SAM" id="MobiDB-lite"/>
    </source>
</evidence>
<evidence type="ECO:0000313" key="3">
    <source>
        <dbReference type="Proteomes" id="UP000663572"/>
    </source>
</evidence>
<reference evidence="2 3" key="1">
    <citation type="submission" date="2021-02" db="EMBL/GenBank/DDBJ databases">
        <authorList>
            <person name="Spillers E.G."/>
            <person name="Alcide R.S."/>
            <person name="Curry C."/>
            <person name="Dettmann N.M."/>
            <person name="Dollins A.L."/>
            <person name="Emmanuel A.S."/>
            <person name="Freeman D.J."/>
            <person name="Gulledge T.D."/>
            <person name="Headley L."/>
            <person name="Jones J.M."/>
            <person name="Laguerre R."/>
            <person name="McDonald K.O."/>
            <person name="McNabb M.E."/>
            <person name="Mott J.A."/>
            <person name="Noel J.C."/>
            <person name="Perpignan M.Y."/>
            <person name="Pierce A.S."/>
            <person name="Prestidge L.S."/>
            <person name="Romans S.B."/>
            <person name="Souffrant A."/>
            <person name="Spencer-Rogers D.M."/>
            <person name="Vil W."/>
            <person name="Weatherford H.N."/>
            <person name="Wheeler C.D."/>
            <person name="Whistance S.R."/>
            <person name="Young A.R."/>
            <person name="Sconiers W.B."/>
            <person name="Coleman S.T."/>
            <person name="Merkhofer E.C."/>
            <person name="Garlena R.A."/>
            <person name="Russell D.A."/>
            <person name="Pope W.H."/>
            <person name="Jacobs-Sera D."/>
            <person name="Hatfull G.F."/>
        </authorList>
    </citation>
    <scope>NUCLEOTIDE SEQUENCE [LARGE SCALE GENOMIC DNA]</scope>
</reference>
<gene>
    <name evidence="2" type="primary">56</name>
    <name evidence="2" type="ORF">SEA_NOODLELYBOI_56</name>
</gene>
<organism evidence="2 3">
    <name type="scientific">Microbacterium phage NoodlelyBoi</name>
    <dbReference type="NCBI Taxonomy" id="2813165"/>
    <lineage>
        <taxon>Viruses</taxon>
        <taxon>Duplodnaviria</taxon>
        <taxon>Heunggongvirae</taxon>
        <taxon>Uroviricota</taxon>
        <taxon>Caudoviricetes</taxon>
        <taxon>Hodgkinviridae</taxon>
        <taxon>Quhwahvirus</taxon>
        <taxon>Quhwahvirus noodelyboi</taxon>
    </lineage>
</organism>
<dbReference type="KEGG" id="vg:80005381"/>
<dbReference type="EMBL" id="MW578837">
    <property type="protein sequence ID" value="QSM01251.1"/>
    <property type="molecule type" value="Genomic_DNA"/>
</dbReference>
<name>A0A899IS95_9CAUD</name>